<protein>
    <submittedName>
        <fullName evidence="1">Uncharacterized protein</fullName>
    </submittedName>
</protein>
<proteinExistence type="predicted"/>
<dbReference type="EMBL" id="JXTB01000112">
    <property type="protein sequence ID" value="PON62453.1"/>
    <property type="molecule type" value="Genomic_DNA"/>
</dbReference>
<evidence type="ECO:0000313" key="2">
    <source>
        <dbReference type="Proteomes" id="UP000237105"/>
    </source>
</evidence>
<sequence length="112" mass="12626">MDVATVNSGKKLLSQYQEHNHLASSTWLQVNHLILGLIFSNTSKHGSSFLCYRSKGPWKVFYAQFLNIPENQPKLEPCHQQKNMSNTDLSKISLATSEGHEETNVVVMVLPN</sequence>
<name>A0A2P5CN34_PARAD</name>
<comment type="caution">
    <text evidence="1">The sequence shown here is derived from an EMBL/GenBank/DDBJ whole genome shotgun (WGS) entry which is preliminary data.</text>
</comment>
<reference evidence="2" key="1">
    <citation type="submission" date="2016-06" db="EMBL/GenBank/DDBJ databases">
        <title>Parallel loss of symbiosis genes in relatives of nitrogen-fixing non-legume Parasponia.</title>
        <authorList>
            <person name="Van Velzen R."/>
            <person name="Holmer R."/>
            <person name="Bu F."/>
            <person name="Rutten L."/>
            <person name="Van Zeijl A."/>
            <person name="Liu W."/>
            <person name="Santuari L."/>
            <person name="Cao Q."/>
            <person name="Sharma T."/>
            <person name="Shen D."/>
            <person name="Roswanjaya Y."/>
            <person name="Wardhani T."/>
            <person name="Kalhor M.S."/>
            <person name="Jansen J."/>
            <person name="Van den Hoogen J."/>
            <person name="Gungor B."/>
            <person name="Hartog M."/>
            <person name="Hontelez J."/>
            <person name="Verver J."/>
            <person name="Yang W.-C."/>
            <person name="Schijlen E."/>
            <person name="Repin R."/>
            <person name="Schilthuizen M."/>
            <person name="Schranz E."/>
            <person name="Heidstra R."/>
            <person name="Miyata K."/>
            <person name="Fedorova E."/>
            <person name="Kohlen W."/>
            <person name="Bisseling T."/>
            <person name="Smit S."/>
            <person name="Geurts R."/>
        </authorList>
    </citation>
    <scope>NUCLEOTIDE SEQUENCE [LARGE SCALE GENOMIC DNA]</scope>
    <source>
        <strain evidence="2">cv. WU1-14</strain>
    </source>
</reference>
<dbReference type="OrthoDB" id="10295765at2759"/>
<gene>
    <name evidence="1" type="ORF">PanWU01x14_137740</name>
</gene>
<accession>A0A2P5CN34</accession>
<dbReference type="Proteomes" id="UP000237105">
    <property type="component" value="Unassembled WGS sequence"/>
</dbReference>
<dbReference type="AlphaFoldDB" id="A0A2P5CN34"/>
<organism evidence="1 2">
    <name type="scientific">Parasponia andersonii</name>
    <name type="common">Sponia andersonii</name>
    <dbReference type="NCBI Taxonomy" id="3476"/>
    <lineage>
        <taxon>Eukaryota</taxon>
        <taxon>Viridiplantae</taxon>
        <taxon>Streptophyta</taxon>
        <taxon>Embryophyta</taxon>
        <taxon>Tracheophyta</taxon>
        <taxon>Spermatophyta</taxon>
        <taxon>Magnoliopsida</taxon>
        <taxon>eudicotyledons</taxon>
        <taxon>Gunneridae</taxon>
        <taxon>Pentapetalae</taxon>
        <taxon>rosids</taxon>
        <taxon>fabids</taxon>
        <taxon>Rosales</taxon>
        <taxon>Cannabaceae</taxon>
        <taxon>Parasponia</taxon>
    </lineage>
</organism>
<keyword evidence="2" id="KW-1185">Reference proteome</keyword>
<evidence type="ECO:0000313" key="1">
    <source>
        <dbReference type="EMBL" id="PON62453.1"/>
    </source>
</evidence>